<keyword evidence="1" id="KW-0479">Metal-binding</keyword>
<accession>A0A9W6TQM0</accession>
<dbReference type="PANTHER" id="PTHR13510:SF44">
    <property type="entry name" value="RABENOSYN-5"/>
    <property type="match status" value="1"/>
</dbReference>
<dbReference type="PANTHER" id="PTHR13510">
    <property type="entry name" value="FYVE-FINGER-CONTAINING RAB5 EFFECTOR PROTEIN RABENOSYN-5-RELATED"/>
    <property type="match status" value="1"/>
</dbReference>
<evidence type="ECO:0000256" key="4">
    <source>
        <dbReference type="PROSITE-ProRule" id="PRU00091"/>
    </source>
</evidence>
<name>A0A9W6TQM0_9STRA</name>
<feature type="domain" description="FYVE-type" evidence="5">
    <location>
        <begin position="289"/>
        <end position="354"/>
    </location>
</feature>
<dbReference type="Gene3D" id="3.30.40.10">
    <property type="entry name" value="Zinc/RING finger domain, C3HC4 (zinc finger)"/>
    <property type="match status" value="1"/>
</dbReference>
<dbReference type="SUPFAM" id="SSF57903">
    <property type="entry name" value="FYVE/PHD zinc finger"/>
    <property type="match status" value="1"/>
</dbReference>
<keyword evidence="7" id="KW-1185">Reference proteome</keyword>
<comment type="caution">
    <text evidence="6">The sequence shown here is derived from an EMBL/GenBank/DDBJ whole genome shotgun (WGS) entry which is preliminary data.</text>
</comment>
<evidence type="ECO:0000256" key="3">
    <source>
        <dbReference type="ARBA" id="ARBA00022833"/>
    </source>
</evidence>
<dbReference type="InterPro" id="IPR017455">
    <property type="entry name" value="Znf_FYVE-rel"/>
</dbReference>
<gene>
    <name evidence="6" type="ORF">Plil01_000673600</name>
</gene>
<dbReference type="OrthoDB" id="97677at2759"/>
<dbReference type="AlphaFoldDB" id="A0A9W6TQM0"/>
<organism evidence="6 7">
    <name type="scientific">Phytophthora lilii</name>
    <dbReference type="NCBI Taxonomy" id="2077276"/>
    <lineage>
        <taxon>Eukaryota</taxon>
        <taxon>Sar</taxon>
        <taxon>Stramenopiles</taxon>
        <taxon>Oomycota</taxon>
        <taxon>Peronosporomycetes</taxon>
        <taxon>Peronosporales</taxon>
        <taxon>Peronosporaceae</taxon>
        <taxon>Phytophthora</taxon>
    </lineage>
</organism>
<dbReference type="GO" id="GO:0008270">
    <property type="term" value="F:zinc ion binding"/>
    <property type="evidence" value="ECO:0007669"/>
    <property type="project" value="UniProtKB-KW"/>
</dbReference>
<evidence type="ECO:0000256" key="2">
    <source>
        <dbReference type="ARBA" id="ARBA00022771"/>
    </source>
</evidence>
<keyword evidence="2 4" id="KW-0863">Zinc-finger</keyword>
<sequence>MPSLNDIAEMLPVLEISFQEGSMLVELTETLTQHNLAQCSTVLVTKDGHADSRAWKELRRKDNIRVYKERPRSRAMPTTPSLLLLGTVQGNLDDVMYAIVTPTEQSMKIKSNCTHDGVIDRKMLHEIVRPSVDDPFRHVSINWSLYADSEPHDYVCVEATGITHTLRGERVGFHLSHSVAFSQLPSFTESHGVERGNRSICSLYRETTAGVVECYVRGFFDFRDGDNELLTNIALHAIANQWLSFSRQIEFAHMKKLVWRLRRNSSDSDDFVMAAAVEEHRRKMSEAALNRGATCRVCHKTFGLLDRKTTCKSCEQAVCPRCRVKKRVCVLAPDQRTVLEKRRSFCSPCIAEVTTSNARAIAQEELQLQEEDEDRALKQSEDQVVSLARQRTTSWMATNASYRSCI</sequence>
<dbReference type="CDD" id="cd00065">
    <property type="entry name" value="FYVE_like_SF"/>
    <property type="match status" value="1"/>
</dbReference>
<dbReference type="Gene3D" id="3.30.530.20">
    <property type="match status" value="1"/>
</dbReference>
<evidence type="ECO:0000259" key="5">
    <source>
        <dbReference type="PROSITE" id="PS50178"/>
    </source>
</evidence>
<dbReference type="PROSITE" id="PS50178">
    <property type="entry name" value="ZF_FYVE"/>
    <property type="match status" value="1"/>
</dbReference>
<reference evidence="6" key="1">
    <citation type="submission" date="2023-04" db="EMBL/GenBank/DDBJ databases">
        <title>Phytophthora lilii NBRC 32176.</title>
        <authorList>
            <person name="Ichikawa N."/>
            <person name="Sato H."/>
            <person name="Tonouchi N."/>
        </authorList>
    </citation>
    <scope>NUCLEOTIDE SEQUENCE</scope>
    <source>
        <strain evidence="6">NBRC 32176</strain>
    </source>
</reference>
<evidence type="ECO:0000256" key="1">
    <source>
        <dbReference type="ARBA" id="ARBA00022723"/>
    </source>
</evidence>
<proteinExistence type="predicted"/>
<dbReference type="InterPro" id="IPR013083">
    <property type="entry name" value="Znf_RING/FYVE/PHD"/>
</dbReference>
<dbReference type="Proteomes" id="UP001165083">
    <property type="component" value="Unassembled WGS sequence"/>
</dbReference>
<protein>
    <submittedName>
        <fullName evidence="6">Unnamed protein product</fullName>
    </submittedName>
</protein>
<dbReference type="EMBL" id="BSXW01000306">
    <property type="protein sequence ID" value="GMF18129.1"/>
    <property type="molecule type" value="Genomic_DNA"/>
</dbReference>
<dbReference type="InterPro" id="IPR052727">
    <property type="entry name" value="Rab4/Rab5_effector"/>
</dbReference>
<keyword evidence="3" id="KW-0862">Zinc</keyword>
<evidence type="ECO:0000313" key="6">
    <source>
        <dbReference type="EMBL" id="GMF18129.1"/>
    </source>
</evidence>
<dbReference type="InterPro" id="IPR023393">
    <property type="entry name" value="START-like_dom_sf"/>
</dbReference>
<dbReference type="InterPro" id="IPR011011">
    <property type="entry name" value="Znf_FYVE_PHD"/>
</dbReference>
<evidence type="ECO:0000313" key="7">
    <source>
        <dbReference type="Proteomes" id="UP001165083"/>
    </source>
</evidence>